<comment type="caution">
    <text evidence="2">The sequence shown here is derived from an EMBL/GenBank/DDBJ whole genome shotgun (WGS) entry which is preliminary data.</text>
</comment>
<dbReference type="RefSeq" id="WP_020517799.1">
    <property type="nucleotide sequence ID" value="NZ_JBIAZU010000005.1"/>
</dbReference>
<evidence type="ECO:0008006" key="4">
    <source>
        <dbReference type="Google" id="ProtNLM"/>
    </source>
</evidence>
<feature type="region of interest" description="Disordered" evidence="1">
    <location>
        <begin position="1"/>
        <end position="116"/>
    </location>
</feature>
<feature type="compositionally biased region" description="Polar residues" evidence="1">
    <location>
        <begin position="104"/>
        <end position="116"/>
    </location>
</feature>
<dbReference type="Proteomes" id="UP001602245">
    <property type="component" value="Unassembled WGS sequence"/>
</dbReference>
<evidence type="ECO:0000313" key="3">
    <source>
        <dbReference type="Proteomes" id="UP001602245"/>
    </source>
</evidence>
<name>A0ABW6WK11_9ACTN</name>
<evidence type="ECO:0000313" key="2">
    <source>
        <dbReference type="EMBL" id="MFF5293241.1"/>
    </source>
</evidence>
<accession>A0ABW6WK11</accession>
<dbReference type="EMBL" id="JBIAZU010000005">
    <property type="protein sequence ID" value="MFF5293241.1"/>
    <property type="molecule type" value="Genomic_DNA"/>
</dbReference>
<feature type="compositionally biased region" description="Low complexity" evidence="1">
    <location>
        <begin position="85"/>
        <end position="101"/>
    </location>
</feature>
<organism evidence="2 3">
    <name type="scientific">Paractinoplanes globisporus</name>
    <dbReference type="NCBI Taxonomy" id="113565"/>
    <lineage>
        <taxon>Bacteria</taxon>
        <taxon>Bacillati</taxon>
        <taxon>Actinomycetota</taxon>
        <taxon>Actinomycetes</taxon>
        <taxon>Micromonosporales</taxon>
        <taxon>Micromonosporaceae</taxon>
        <taxon>Paractinoplanes</taxon>
    </lineage>
</organism>
<feature type="compositionally biased region" description="Polar residues" evidence="1">
    <location>
        <begin position="64"/>
        <end position="77"/>
    </location>
</feature>
<sequence length="116" mass="11868">MSDSYESIEREIAGSDYGPGAFDEPDDYRPEKGDDDPGLSSTLAAGSDVDQLQDGGPHPEHGVMTTTGGTAGPNSFRTHPRSGPGVANTTTGDATTGAMETPVDSYTSDASSNAID</sequence>
<proteinExistence type="predicted"/>
<evidence type="ECO:0000256" key="1">
    <source>
        <dbReference type="SAM" id="MobiDB-lite"/>
    </source>
</evidence>
<reference evidence="2 3" key="1">
    <citation type="submission" date="2024-10" db="EMBL/GenBank/DDBJ databases">
        <title>The Natural Products Discovery Center: Release of the First 8490 Sequenced Strains for Exploring Actinobacteria Biosynthetic Diversity.</title>
        <authorList>
            <person name="Kalkreuter E."/>
            <person name="Kautsar S.A."/>
            <person name="Yang D."/>
            <person name="Bader C.D."/>
            <person name="Teijaro C.N."/>
            <person name="Fluegel L."/>
            <person name="Davis C.M."/>
            <person name="Simpson J.R."/>
            <person name="Lauterbach L."/>
            <person name="Steele A.D."/>
            <person name="Gui C."/>
            <person name="Meng S."/>
            <person name="Li G."/>
            <person name="Viehrig K."/>
            <person name="Ye F."/>
            <person name="Su P."/>
            <person name="Kiefer A.F."/>
            <person name="Nichols A."/>
            <person name="Cepeda A.J."/>
            <person name="Yan W."/>
            <person name="Fan B."/>
            <person name="Jiang Y."/>
            <person name="Adhikari A."/>
            <person name="Zheng C.-J."/>
            <person name="Schuster L."/>
            <person name="Cowan T.M."/>
            <person name="Smanski M.J."/>
            <person name="Chevrette M.G."/>
            <person name="De Carvalho L.P.S."/>
            <person name="Shen B."/>
        </authorList>
    </citation>
    <scope>NUCLEOTIDE SEQUENCE [LARGE SCALE GENOMIC DNA]</scope>
    <source>
        <strain evidence="2 3">NPDC000087</strain>
    </source>
</reference>
<keyword evidence="3" id="KW-1185">Reference proteome</keyword>
<protein>
    <recommendedName>
        <fullName evidence="4">Microtubule-associated protein Jupiter</fullName>
    </recommendedName>
</protein>
<gene>
    <name evidence="2" type="ORF">ACFY35_27730</name>
</gene>